<feature type="domain" description="SGNH hydrolase-type esterase" evidence="2">
    <location>
        <begin position="66"/>
        <end position="228"/>
    </location>
</feature>
<dbReference type="InterPro" id="IPR051532">
    <property type="entry name" value="Ester_Hydrolysis_Enzymes"/>
</dbReference>
<feature type="chain" id="PRO_5047169389" evidence="1">
    <location>
        <begin position="25"/>
        <end position="244"/>
    </location>
</feature>
<dbReference type="PANTHER" id="PTHR30383:SF5">
    <property type="entry name" value="SGNH HYDROLASE-TYPE ESTERASE DOMAIN-CONTAINING PROTEIN"/>
    <property type="match status" value="1"/>
</dbReference>
<gene>
    <name evidence="3" type="ORF">AVT10_03965</name>
</gene>
<keyword evidence="4" id="KW-1185">Reference proteome</keyword>
<dbReference type="InterPro" id="IPR006311">
    <property type="entry name" value="TAT_signal"/>
</dbReference>
<evidence type="ECO:0000256" key="1">
    <source>
        <dbReference type="SAM" id="SignalP"/>
    </source>
</evidence>
<dbReference type="Gene3D" id="3.40.50.1110">
    <property type="entry name" value="SGNH hydrolase"/>
    <property type="match status" value="1"/>
</dbReference>
<dbReference type="InterPro" id="IPR036514">
    <property type="entry name" value="SGNH_hydro_sf"/>
</dbReference>
<dbReference type="RefSeq" id="WP_066691785.1">
    <property type="nucleotide sequence ID" value="NZ_CP117025.1"/>
</dbReference>
<proteinExistence type="predicted"/>
<dbReference type="SUPFAM" id="SSF52266">
    <property type="entry name" value="SGNH hydrolase"/>
    <property type="match status" value="1"/>
</dbReference>
<protein>
    <submittedName>
        <fullName evidence="3">GDSL family lipase</fullName>
    </submittedName>
</protein>
<dbReference type="Pfam" id="PF13472">
    <property type="entry name" value="Lipase_GDSL_2"/>
    <property type="match status" value="1"/>
</dbReference>
<dbReference type="Proteomes" id="UP000076609">
    <property type="component" value="Unassembled WGS sequence"/>
</dbReference>
<feature type="signal peptide" evidence="1">
    <location>
        <begin position="1"/>
        <end position="24"/>
    </location>
</feature>
<dbReference type="InterPro" id="IPR013830">
    <property type="entry name" value="SGNH_hydro"/>
</dbReference>
<sequence length="244" mass="25895">MTPDRRHFLGLAAASALLPAAACAAQEESWEVKHQRQLATDWPWLGRYAADNAALAASGARTDIVFMGDSITEGWRGSRPAFFRPGRVGRGISGQTTPQMVLRMMADVVAHRPRYVHIMAGTNDIAGNTGPMTAAQTHDNLAMMAMIARQAGIGVLLASVPPADGFPWKPGLATVAPIRAINAWAKDYAAKNRITFVDYTPALATPAGAMRPGFADDGVHPTPAGYAAMEKVLTPILRAKGLPA</sequence>
<dbReference type="PROSITE" id="PS51318">
    <property type="entry name" value="TAT"/>
    <property type="match status" value="1"/>
</dbReference>
<reference evidence="4" key="1">
    <citation type="submission" date="2016-01" db="EMBL/GenBank/DDBJ databases">
        <title>Draft genome of Chromobacterium sp. F49.</title>
        <authorList>
            <person name="Hong K.W."/>
        </authorList>
    </citation>
    <scope>NUCLEOTIDE SEQUENCE [LARGE SCALE GENOMIC DNA]</scope>
    <source>
        <strain evidence="4">CN3</strain>
    </source>
</reference>
<evidence type="ECO:0000313" key="3">
    <source>
        <dbReference type="EMBL" id="KZE11419.1"/>
    </source>
</evidence>
<evidence type="ECO:0000259" key="2">
    <source>
        <dbReference type="Pfam" id="PF13472"/>
    </source>
</evidence>
<keyword evidence="1" id="KW-0732">Signal</keyword>
<evidence type="ECO:0000313" key="4">
    <source>
        <dbReference type="Proteomes" id="UP000076609"/>
    </source>
</evidence>
<organism evidence="3 4">
    <name type="scientific">Sphingomonas hankookensis</name>
    <dbReference type="NCBI Taxonomy" id="563996"/>
    <lineage>
        <taxon>Bacteria</taxon>
        <taxon>Pseudomonadati</taxon>
        <taxon>Pseudomonadota</taxon>
        <taxon>Alphaproteobacteria</taxon>
        <taxon>Sphingomonadales</taxon>
        <taxon>Sphingomonadaceae</taxon>
        <taxon>Sphingomonas</taxon>
    </lineage>
</organism>
<name>A0ABR5YA92_9SPHN</name>
<comment type="caution">
    <text evidence="3">The sequence shown here is derived from an EMBL/GenBank/DDBJ whole genome shotgun (WGS) entry which is preliminary data.</text>
</comment>
<dbReference type="EMBL" id="LQQO01000034">
    <property type="protein sequence ID" value="KZE11419.1"/>
    <property type="molecule type" value="Genomic_DNA"/>
</dbReference>
<dbReference type="PANTHER" id="PTHR30383">
    <property type="entry name" value="THIOESTERASE 1/PROTEASE 1/LYSOPHOSPHOLIPASE L1"/>
    <property type="match status" value="1"/>
</dbReference>
<accession>A0ABR5YA92</accession>